<dbReference type="Proteomes" id="UP001321473">
    <property type="component" value="Unassembled WGS sequence"/>
</dbReference>
<gene>
    <name evidence="1" type="ORF">V5799_027763</name>
</gene>
<keyword evidence="2" id="KW-1185">Reference proteome</keyword>
<dbReference type="AlphaFoldDB" id="A0AAQ4DET0"/>
<evidence type="ECO:0000313" key="2">
    <source>
        <dbReference type="Proteomes" id="UP001321473"/>
    </source>
</evidence>
<evidence type="ECO:0000313" key="1">
    <source>
        <dbReference type="EMBL" id="KAK8760970.1"/>
    </source>
</evidence>
<accession>A0AAQ4DET0</accession>
<name>A0AAQ4DET0_AMBAM</name>
<dbReference type="EMBL" id="JARKHS020031671">
    <property type="protein sequence ID" value="KAK8760970.1"/>
    <property type="molecule type" value="Genomic_DNA"/>
</dbReference>
<sequence>MFHEFRQADAASEASNRDASFLSRAASFFLRCVSKERSRGPWPDLLDLYRHYGLERYPYSVSPNSTLSSSLPNLTRVVGMLDRELGLGALFRPSLTTARRRRQPDTTVLFLDPPESTPSLRLRGAGGNMDQEGLLKKIAASFALLKKPGRKINEEARQPDSKEQTNVMKGATQLKQCTPPPQVDNTEQLAKLWALLGNHDESALLNYVGFCLAAFLSPALPHGGAAQELLSLSPGEHVPQTNHSGKVPAFTRTTEAKPTLLQEYVLQQTETNDLYWSNRDREEENLENRWPPLHVEPRADYFEARNTLLISPSLVSFLSAMLVSVDPLLVPVLGLDIFRGLLSVVTSSRRSPAAGSNASASWQEARAGGMFPGGRENATRCLEGQYVNLTGDRQLWPRLSDQLFFESAVVEPLFTLYKGYLEKVVVPLSETKLFQSAN</sequence>
<reference evidence="1 2" key="1">
    <citation type="journal article" date="2023" name="Arcadia Sci">
        <title>De novo assembly of a long-read Amblyomma americanum tick genome.</title>
        <authorList>
            <person name="Chou S."/>
            <person name="Poskanzer K.E."/>
            <person name="Rollins M."/>
            <person name="Thuy-Boun P.S."/>
        </authorList>
    </citation>
    <scope>NUCLEOTIDE SEQUENCE [LARGE SCALE GENOMIC DNA]</scope>
    <source>
        <strain evidence="1">F_SG_1</strain>
        <tissue evidence="1">Salivary glands</tissue>
    </source>
</reference>
<protein>
    <submittedName>
        <fullName evidence="1">Uncharacterized protein</fullName>
    </submittedName>
</protein>
<comment type="caution">
    <text evidence="1">The sequence shown here is derived from an EMBL/GenBank/DDBJ whole genome shotgun (WGS) entry which is preliminary data.</text>
</comment>
<organism evidence="1 2">
    <name type="scientific">Amblyomma americanum</name>
    <name type="common">Lone star tick</name>
    <dbReference type="NCBI Taxonomy" id="6943"/>
    <lineage>
        <taxon>Eukaryota</taxon>
        <taxon>Metazoa</taxon>
        <taxon>Ecdysozoa</taxon>
        <taxon>Arthropoda</taxon>
        <taxon>Chelicerata</taxon>
        <taxon>Arachnida</taxon>
        <taxon>Acari</taxon>
        <taxon>Parasitiformes</taxon>
        <taxon>Ixodida</taxon>
        <taxon>Ixodoidea</taxon>
        <taxon>Ixodidae</taxon>
        <taxon>Amblyomminae</taxon>
        <taxon>Amblyomma</taxon>
    </lineage>
</organism>
<proteinExistence type="predicted"/>